<dbReference type="PANTHER" id="PTHR24305:SF166">
    <property type="entry name" value="CYTOCHROME P450 12A4, MITOCHONDRIAL-RELATED"/>
    <property type="match status" value="1"/>
</dbReference>
<evidence type="ECO:0000256" key="5">
    <source>
        <dbReference type="PIRSR" id="PIRSR602401-1"/>
    </source>
</evidence>
<dbReference type="PRINTS" id="PR00463">
    <property type="entry name" value="EP450I"/>
</dbReference>
<dbReference type="InterPro" id="IPR002401">
    <property type="entry name" value="Cyt_P450_E_grp-I"/>
</dbReference>
<dbReference type="GO" id="GO:0016705">
    <property type="term" value="F:oxidoreductase activity, acting on paired donors, with incorporation or reduction of molecular oxygen"/>
    <property type="evidence" value="ECO:0007669"/>
    <property type="project" value="InterPro"/>
</dbReference>
<dbReference type="SUPFAM" id="SSF48264">
    <property type="entry name" value="Cytochrome P450"/>
    <property type="match status" value="1"/>
</dbReference>
<dbReference type="InterPro" id="IPR017972">
    <property type="entry name" value="Cyt_P450_CS"/>
</dbReference>
<evidence type="ECO:0000256" key="4">
    <source>
        <dbReference type="ARBA" id="ARBA00023004"/>
    </source>
</evidence>
<keyword evidence="6" id="KW-0560">Oxidoreductase</keyword>
<evidence type="ECO:0000256" key="6">
    <source>
        <dbReference type="RuleBase" id="RU000461"/>
    </source>
</evidence>
<protein>
    <submittedName>
        <fullName evidence="7">Cytochrome P450</fullName>
    </submittedName>
</protein>
<dbReference type="InterPro" id="IPR001128">
    <property type="entry name" value="Cyt_P450"/>
</dbReference>
<dbReference type="PANTHER" id="PTHR24305">
    <property type="entry name" value="CYTOCHROME P450"/>
    <property type="match status" value="1"/>
</dbReference>
<feature type="binding site" description="axial binding residue" evidence="5">
    <location>
        <position position="46"/>
    </location>
    <ligand>
        <name>heme</name>
        <dbReference type="ChEBI" id="CHEBI:30413"/>
    </ligand>
    <ligandPart>
        <name>Fe</name>
        <dbReference type="ChEBI" id="CHEBI:18248"/>
    </ligandPart>
</feature>
<dbReference type="InterPro" id="IPR036396">
    <property type="entry name" value="Cyt_P450_sf"/>
</dbReference>
<evidence type="ECO:0000313" key="7">
    <source>
        <dbReference type="EMBL" id="PMD28875.1"/>
    </source>
</evidence>
<comment type="cofactor">
    <cofactor evidence="1 5">
        <name>heme</name>
        <dbReference type="ChEBI" id="CHEBI:30413"/>
    </cofactor>
</comment>
<keyword evidence="5 6" id="KW-0349">Heme</keyword>
<proteinExistence type="inferred from homology"/>
<dbReference type="GO" id="GO:0020037">
    <property type="term" value="F:heme binding"/>
    <property type="evidence" value="ECO:0007669"/>
    <property type="project" value="InterPro"/>
</dbReference>
<gene>
    <name evidence="7" type="ORF">L207DRAFT_391417</name>
</gene>
<dbReference type="GO" id="GO:0005506">
    <property type="term" value="F:iron ion binding"/>
    <property type="evidence" value="ECO:0007669"/>
    <property type="project" value="InterPro"/>
</dbReference>
<accession>A0A2J6QRI7</accession>
<keyword evidence="4 5" id="KW-0408">Iron</keyword>
<evidence type="ECO:0000256" key="1">
    <source>
        <dbReference type="ARBA" id="ARBA00001971"/>
    </source>
</evidence>
<name>A0A2J6QRI7_HYAVF</name>
<keyword evidence="8" id="KW-1185">Reference proteome</keyword>
<feature type="non-terminal residue" evidence="7">
    <location>
        <position position="1"/>
    </location>
</feature>
<organism evidence="7 8">
    <name type="scientific">Hyaloscypha variabilis (strain UAMH 11265 / GT02V1 / F)</name>
    <name type="common">Meliniomyces variabilis</name>
    <dbReference type="NCBI Taxonomy" id="1149755"/>
    <lineage>
        <taxon>Eukaryota</taxon>
        <taxon>Fungi</taxon>
        <taxon>Dikarya</taxon>
        <taxon>Ascomycota</taxon>
        <taxon>Pezizomycotina</taxon>
        <taxon>Leotiomycetes</taxon>
        <taxon>Helotiales</taxon>
        <taxon>Hyaloscyphaceae</taxon>
        <taxon>Hyaloscypha</taxon>
        <taxon>Hyaloscypha variabilis</taxon>
    </lineage>
</organism>
<dbReference type="AlphaFoldDB" id="A0A2J6QRI7"/>
<dbReference type="PROSITE" id="PS00086">
    <property type="entry name" value="CYTOCHROME_P450"/>
    <property type="match status" value="1"/>
</dbReference>
<keyword evidence="6" id="KW-0503">Monooxygenase</keyword>
<dbReference type="Proteomes" id="UP000235786">
    <property type="component" value="Unassembled WGS sequence"/>
</dbReference>
<dbReference type="OrthoDB" id="3934656at2759"/>
<feature type="non-terminal residue" evidence="7">
    <location>
        <position position="68"/>
    </location>
</feature>
<dbReference type="GO" id="GO:0004497">
    <property type="term" value="F:monooxygenase activity"/>
    <property type="evidence" value="ECO:0007669"/>
    <property type="project" value="UniProtKB-KW"/>
</dbReference>
<keyword evidence="3 5" id="KW-0479">Metal-binding</keyword>
<sequence length="68" mass="7969">VIHYDQSVFGFDADIFRPERWTDATPEQVQNMERAMLPFGYGTRTCIGKNISLIEMGKVIPHMLRHFR</sequence>
<evidence type="ECO:0000256" key="3">
    <source>
        <dbReference type="ARBA" id="ARBA00022723"/>
    </source>
</evidence>
<dbReference type="STRING" id="1149755.A0A2J6QRI7"/>
<dbReference type="InterPro" id="IPR050121">
    <property type="entry name" value="Cytochrome_P450_monoxygenase"/>
</dbReference>
<evidence type="ECO:0000313" key="8">
    <source>
        <dbReference type="Proteomes" id="UP000235786"/>
    </source>
</evidence>
<dbReference type="EMBL" id="KZ613982">
    <property type="protein sequence ID" value="PMD28875.1"/>
    <property type="molecule type" value="Genomic_DNA"/>
</dbReference>
<evidence type="ECO:0000256" key="2">
    <source>
        <dbReference type="ARBA" id="ARBA00010617"/>
    </source>
</evidence>
<reference evidence="7 8" key="1">
    <citation type="submission" date="2016-04" db="EMBL/GenBank/DDBJ databases">
        <title>A degradative enzymes factory behind the ericoid mycorrhizal symbiosis.</title>
        <authorList>
            <consortium name="DOE Joint Genome Institute"/>
            <person name="Martino E."/>
            <person name="Morin E."/>
            <person name="Grelet G."/>
            <person name="Kuo A."/>
            <person name="Kohler A."/>
            <person name="Daghino S."/>
            <person name="Barry K."/>
            <person name="Choi C."/>
            <person name="Cichocki N."/>
            <person name="Clum A."/>
            <person name="Copeland A."/>
            <person name="Hainaut M."/>
            <person name="Haridas S."/>
            <person name="Labutti K."/>
            <person name="Lindquist E."/>
            <person name="Lipzen A."/>
            <person name="Khouja H.-R."/>
            <person name="Murat C."/>
            <person name="Ohm R."/>
            <person name="Olson A."/>
            <person name="Spatafora J."/>
            <person name="Veneault-Fourrey C."/>
            <person name="Henrissat B."/>
            <person name="Grigoriev I."/>
            <person name="Martin F."/>
            <person name="Perotto S."/>
        </authorList>
    </citation>
    <scope>NUCLEOTIDE SEQUENCE [LARGE SCALE GENOMIC DNA]</scope>
    <source>
        <strain evidence="7 8">F</strain>
    </source>
</reference>
<comment type="similarity">
    <text evidence="2 6">Belongs to the cytochrome P450 family.</text>
</comment>
<dbReference type="Gene3D" id="1.10.630.10">
    <property type="entry name" value="Cytochrome P450"/>
    <property type="match status" value="1"/>
</dbReference>
<dbReference type="Pfam" id="PF00067">
    <property type="entry name" value="p450"/>
    <property type="match status" value="1"/>
</dbReference>